<proteinExistence type="predicted"/>
<reference evidence="1 2" key="1">
    <citation type="journal article" date="2022" name="Plant J.">
        <title>Chromosome-level genome of Camellia lanceoleosa provides a valuable resource for understanding genome evolution and self-incompatibility.</title>
        <authorList>
            <person name="Gong W."/>
            <person name="Xiao S."/>
            <person name="Wang L."/>
            <person name="Liao Z."/>
            <person name="Chang Y."/>
            <person name="Mo W."/>
            <person name="Hu G."/>
            <person name="Li W."/>
            <person name="Zhao G."/>
            <person name="Zhu H."/>
            <person name="Hu X."/>
            <person name="Ji K."/>
            <person name="Xiang X."/>
            <person name="Song Q."/>
            <person name="Yuan D."/>
            <person name="Jin S."/>
            <person name="Zhang L."/>
        </authorList>
    </citation>
    <scope>NUCLEOTIDE SEQUENCE [LARGE SCALE GENOMIC DNA]</scope>
    <source>
        <strain evidence="1">SQ_2022a</strain>
    </source>
</reference>
<accession>A0ACC0GSN9</accession>
<sequence length="1654" mass="190894">METLVANLVERGGVVLFQVFVRELKLLKGIVGQVDRFEKDLRLIQSLLEDVEAKEEPGEDGKQWADKAGEIFQEVEDIIDIFLSKSARYRRRGTFKRKVIRGMERTGDEFRRLYGILINDFKFAEDERTKAWVKEIKDASDLAQHVFESIIEKRNKQLRKGRIFKVPLLFLKDLELKKDMKRIDVTIQRLYDRKWRYGIGHFGGEPQNPASVVPSRWRRFISVAVNVSLIFHLNISVLVHLILFTVAKIGIRRLRKAASWLRVKVDDELESIKRDLVLKQAFLEDIGPMEDLDKRVGVWLKEMIEIFDCDATDLEKYIDIAKAEQEKMTGIFRRPCLTSRKVIGRLKIAKKIIRISNKLLDLSRRKWTYDIGNFEARRDSYAENPSQQQHVLTTSDDAVENHNIRSSRRPSKKLEEKVESIRNELKLMSALFEDVESMENQDKRLMVWVEEMKDVAGDAQKFSNSCAENIEQKRIDAFRRCCFAKFVVPREVNRIKHRIHELSKRKWTYDVRGIKGRKGQSSVVEIQPESSEITATSNITNLEGAQPVSLHAREERGHSINGVIFRSILQHILQLIHLQAADSVEENVESIKRDKSLMDALFEDVGGIEIQDRRLKAWIKEMKDVRRDAQDAINKYNEITRGNCWRFKKRLMAKKIKFIMSTIQDASERRLKYGVEHIKRREELATITRSPHHTPPFIIEQPNVTGFFDDVQAVLAQLLTNDKNCCIIPIVGMEGIGKTILARLIYNNNAVSDHFPHRAWVSASSYCNIEALLKGIEEQVLMGIQEQNRKPIVVSDLKEKVLMGLREQKGKQFVEEPIQMLYEVLTSARYLIVLDDVRTTEVWDRLLKEFPSTLHGSRIILTTRDIGVATHANPISVPHKLQLLSDDDSWALFSQTLTIPDGQLEQGKKDIIRCGGLPWAIVELRKQFLGVESSFNAWSSVRNNLKNDQKPWLKTLEAFKVLPSYLKRCLSYLRRFPAGFEIPLRRLIVLWIAEGVVYQRRGDEDPPESVGERYLTELIDRNMVQVTKRKLNGAVQKCRLPHALRELWSLEAKKAVSPKSYTRKGSKISPETYKIHHLAHSSDQTDVSFDHTDGEITNLSTSLLPGHKHVISFRSFDTREGSQPGEELGRFLDRWISCGYFLSMRVLDLERVFRPELPKSLGELVLLRYLGLRWTYLEDLPSFISELLNLQTLDLKHTSISTLPPSIWKMELLRHLYLDESYRCRFVPQPKGYSLTSLQTLWSVFIDEDSPVKGGMDGLINLKRLGVTSRIMSSRQEAMLSQLEAVADWVQKLTQLQYLRLKSFDKHGQPWFLPLKPLSAHTNVSSIYLLGLIEEKFLVYGLPWALTELTLSASGLKEDPMRTLKNLPNLRILRLFSNSFIGKHMLCSPVGFPQLRVLALWKLEQLEEWKVAKGALPNLIDLEIRSCTKLKMLPDGLRDLRTLQKLKLTDMPKQFTDRITVNQGEDWGKIAHVRHVYIDDVLVDDDEIPVANTSVIISSEIWMELLNSTIHERQKIFLWRLVSAKIQIDSSECPFCGAKPKSAVHLFLCKPIKMIWFAKLGIMIDDFSHLSFSDWINHILTLPLIFGVSPPSKSDFVLFAVILMEKTWLWRNRAISCCPKVEPDTILKETCSAFNDRAKPQLSVNMQGSFCFND</sequence>
<name>A0ACC0GSN9_9ERIC</name>
<dbReference type="Proteomes" id="UP001060215">
    <property type="component" value="Chromosome 9"/>
</dbReference>
<evidence type="ECO:0000313" key="2">
    <source>
        <dbReference type="Proteomes" id="UP001060215"/>
    </source>
</evidence>
<gene>
    <name evidence="1" type="ORF">LOK49_LG08G02057</name>
</gene>
<keyword evidence="2" id="KW-1185">Reference proteome</keyword>
<comment type="caution">
    <text evidence="1">The sequence shown here is derived from an EMBL/GenBank/DDBJ whole genome shotgun (WGS) entry which is preliminary data.</text>
</comment>
<evidence type="ECO:0000313" key="1">
    <source>
        <dbReference type="EMBL" id="KAI8003638.1"/>
    </source>
</evidence>
<organism evidence="1 2">
    <name type="scientific">Camellia lanceoleosa</name>
    <dbReference type="NCBI Taxonomy" id="1840588"/>
    <lineage>
        <taxon>Eukaryota</taxon>
        <taxon>Viridiplantae</taxon>
        <taxon>Streptophyta</taxon>
        <taxon>Embryophyta</taxon>
        <taxon>Tracheophyta</taxon>
        <taxon>Spermatophyta</taxon>
        <taxon>Magnoliopsida</taxon>
        <taxon>eudicotyledons</taxon>
        <taxon>Gunneridae</taxon>
        <taxon>Pentapetalae</taxon>
        <taxon>asterids</taxon>
        <taxon>Ericales</taxon>
        <taxon>Theaceae</taxon>
        <taxon>Camellia</taxon>
    </lineage>
</organism>
<dbReference type="EMBL" id="CM045766">
    <property type="protein sequence ID" value="KAI8003638.1"/>
    <property type="molecule type" value="Genomic_DNA"/>
</dbReference>
<protein>
    <submittedName>
        <fullName evidence="1">Disease resistance RPP8-like protein 2</fullName>
    </submittedName>
</protein>